<dbReference type="AlphaFoldDB" id="A0A818M5S6"/>
<dbReference type="Pfam" id="PF13646">
    <property type="entry name" value="HEAT_2"/>
    <property type="match status" value="1"/>
</dbReference>
<name>A0A818M5S6_9BILA</name>
<dbReference type="EMBL" id="CAJNYV010003568">
    <property type="protein sequence ID" value="CAF3589037.1"/>
    <property type="molecule type" value="Genomic_DNA"/>
</dbReference>
<dbReference type="InterPro" id="IPR016024">
    <property type="entry name" value="ARM-type_fold"/>
</dbReference>
<proteinExistence type="predicted"/>
<organism evidence="1 2">
    <name type="scientific">Rotaria socialis</name>
    <dbReference type="NCBI Taxonomy" id="392032"/>
    <lineage>
        <taxon>Eukaryota</taxon>
        <taxon>Metazoa</taxon>
        <taxon>Spiralia</taxon>
        <taxon>Gnathifera</taxon>
        <taxon>Rotifera</taxon>
        <taxon>Eurotatoria</taxon>
        <taxon>Bdelloidea</taxon>
        <taxon>Philodinida</taxon>
        <taxon>Philodinidae</taxon>
        <taxon>Rotaria</taxon>
    </lineage>
</organism>
<gene>
    <name evidence="1" type="ORF">KIK155_LOCUS20347</name>
</gene>
<evidence type="ECO:0000313" key="2">
    <source>
        <dbReference type="Proteomes" id="UP000663865"/>
    </source>
</evidence>
<evidence type="ECO:0000313" key="1">
    <source>
        <dbReference type="EMBL" id="CAF3589037.1"/>
    </source>
</evidence>
<sequence length="218" mass="24176">MCEKAATSLVIDRLLVALGDQSGWVRTYACSALEKMGEKAATSQVIDGLVVALGDQDEWVRRHACGALGQMGGKAGTSQVIDRLAVRLDDIVEGIRSTDLKGSNTLLELLSYALQLFADSDAREPELMRKWNVYDGVDGMSLKLFQLPIYTHDWRWLSIFVECCLMEEIAVIVIGDRVIMHFERMAVETRIKSLKLLSELCKTFDAFGLKGLGLSVTE</sequence>
<dbReference type="SUPFAM" id="SSF48371">
    <property type="entry name" value="ARM repeat"/>
    <property type="match status" value="1"/>
</dbReference>
<accession>A0A818M5S6</accession>
<dbReference type="Proteomes" id="UP000663865">
    <property type="component" value="Unassembled WGS sequence"/>
</dbReference>
<protein>
    <recommendedName>
        <fullName evidence="3">HEAT repeat domain-containing protein</fullName>
    </recommendedName>
</protein>
<comment type="caution">
    <text evidence="1">The sequence shown here is derived from an EMBL/GenBank/DDBJ whole genome shotgun (WGS) entry which is preliminary data.</text>
</comment>
<dbReference type="InterPro" id="IPR011989">
    <property type="entry name" value="ARM-like"/>
</dbReference>
<reference evidence="1" key="1">
    <citation type="submission" date="2021-02" db="EMBL/GenBank/DDBJ databases">
        <authorList>
            <person name="Nowell W R."/>
        </authorList>
    </citation>
    <scope>NUCLEOTIDE SEQUENCE</scope>
</reference>
<evidence type="ECO:0008006" key="3">
    <source>
        <dbReference type="Google" id="ProtNLM"/>
    </source>
</evidence>
<dbReference type="Gene3D" id="1.25.10.10">
    <property type="entry name" value="Leucine-rich Repeat Variant"/>
    <property type="match status" value="1"/>
</dbReference>